<organism evidence="1 2">
    <name type="scientific">Luteolibacter arcticus</name>
    <dbReference type="NCBI Taxonomy" id="1581411"/>
    <lineage>
        <taxon>Bacteria</taxon>
        <taxon>Pseudomonadati</taxon>
        <taxon>Verrucomicrobiota</taxon>
        <taxon>Verrucomicrobiia</taxon>
        <taxon>Verrucomicrobiales</taxon>
        <taxon>Verrucomicrobiaceae</taxon>
        <taxon>Luteolibacter</taxon>
    </lineage>
</organism>
<sequence>MIRNFADATTETIFLGGELNRKEAKRLGTLDTTKAFERLAILNEADEKTLLLTPFLHYHRLKGSSRYSIDADSRRSPWRITFQWENSVMKDVQLVKIEDIH</sequence>
<gene>
    <name evidence="1" type="ORF">OKA05_03285</name>
</gene>
<name>A0ABT3GDN9_9BACT</name>
<comment type="caution">
    <text evidence="1">The sequence shown here is derived from an EMBL/GenBank/DDBJ whole genome shotgun (WGS) entry which is preliminary data.</text>
</comment>
<evidence type="ECO:0000313" key="2">
    <source>
        <dbReference type="Proteomes" id="UP001320876"/>
    </source>
</evidence>
<dbReference type="RefSeq" id="WP_264485670.1">
    <property type="nucleotide sequence ID" value="NZ_JAPDDT010000001.1"/>
</dbReference>
<proteinExistence type="predicted"/>
<accession>A0ABT3GDN9</accession>
<dbReference type="Proteomes" id="UP001320876">
    <property type="component" value="Unassembled WGS sequence"/>
</dbReference>
<protein>
    <recommendedName>
        <fullName evidence="3">Plasmid maintenance system killer protein</fullName>
    </recommendedName>
</protein>
<reference evidence="1 2" key="1">
    <citation type="submission" date="2022-10" db="EMBL/GenBank/DDBJ databases">
        <title>Luteolibacter arcticus strain CCTCC AB 2014275, whole genome shotgun sequencing project.</title>
        <authorList>
            <person name="Zhao G."/>
            <person name="Shen L."/>
        </authorList>
    </citation>
    <scope>NUCLEOTIDE SEQUENCE [LARGE SCALE GENOMIC DNA]</scope>
    <source>
        <strain evidence="1 2">CCTCC AB 2014275</strain>
    </source>
</reference>
<evidence type="ECO:0000313" key="1">
    <source>
        <dbReference type="EMBL" id="MCW1921561.1"/>
    </source>
</evidence>
<dbReference type="Gene3D" id="3.30.2310.20">
    <property type="entry name" value="RelE-like"/>
    <property type="match status" value="1"/>
</dbReference>
<keyword evidence="2" id="KW-1185">Reference proteome</keyword>
<evidence type="ECO:0008006" key="3">
    <source>
        <dbReference type="Google" id="ProtNLM"/>
    </source>
</evidence>
<dbReference type="EMBL" id="JAPDDT010000001">
    <property type="protein sequence ID" value="MCW1921561.1"/>
    <property type="molecule type" value="Genomic_DNA"/>
</dbReference>
<dbReference type="InterPro" id="IPR035093">
    <property type="entry name" value="RelE/ParE_toxin_dom_sf"/>
</dbReference>